<dbReference type="AlphaFoldDB" id="A0A6A4GW48"/>
<feature type="compositionally biased region" description="Polar residues" evidence="1">
    <location>
        <begin position="66"/>
        <end position="75"/>
    </location>
</feature>
<gene>
    <name evidence="2" type="ORF">BT96DRAFT_946765</name>
</gene>
<feature type="compositionally biased region" description="Low complexity" evidence="1">
    <location>
        <begin position="43"/>
        <end position="59"/>
    </location>
</feature>
<name>A0A6A4GW48_9AGAR</name>
<keyword evidence="3" id="KW-1185">Reference proteome</keyword>
<organism evidence="2 3">
    <name type="scientific">Gymnopus androsaceus JB14</name>
    <dbReference type="NCBI Taxonomy" id="1447944"/>
    <lineage>
        <taxon>Eukaryota</taxon>
        <taxon>Fungi</taxon>
        <taxon>Dikarya</taxon>
        <taxon>Basidiomycota</taxon>
        <taxon>Agaricomycotina</taxon>
        <taxon>Agaricomycetes</taxon>
        <taxon>Agaricomycetidae</taxon>
        <taxon>Agaricales</taxon>
        <taxon>Marasmiineae</taxon>
        <taxon>Omphalotaceae</taxon>
        <taxon>Gymnopus</taxon>
    </lineage>
</organism>
<evidence type="ECO:0000256" key="1">
    <source>
        <dbReference type="SAM" id="MobiDB-lite"/>
    </source>
</evidence>
<protein>
    <submittedName>
        <fullName evidence="2">Uncharacterized protein</fullName>
    </submittedName>
</protein>
<dbReference type="EMBL" id="ML769691">
    <property type="protein sequence ID" value="KAE9389550.1"/>
    <property type="molecule type" value="Genomic_DNA"/>
</dbReference>
<accession>A0A6A4GW48</accession>
<evidence type="ECO:0000313" key="2">
    <source>
        <dbReference type="EMBL" id="KAE9389550.1"/>
    </source>
</evidence>
<feature type="compositionally biased region" description="Basic residues" evidence="1">
    <location>
        <begin position="1"/>
        <end position="15"/>
    </location>
</feature>
<dbReference type="Proteomes" id="UP000799118">
    <property type="component" value="Unassembled WGS sequence"/>
</dbReference>
<feature type="region of interest" description="Disordered" evidence="1">
    <location>
        <begin position="389"/>
        <end position="422"/>
    </location>
</feature>
<sequence>MHNTRQNRTHTHRLHSAGTADDISLSNVNGGAKAAKKGKPQKKTAPSGSKSKPKGTSKAQKANAPQEDSASQPPSQVRVIHPAPAPPSPTREESPPAVSSATPEKVQSPPAPPSATYKKINQSIDEQDQEEVEQCEVARLAALQTRKALQERIRFADTVTRIGREYIHKARATHPRASMVIERKFWWDVEVIAHLTEDDDTVGGLEVVTAYYKENALPELEFGNFEFAMWAYTADAEGYKAVEQHNVELLRTLVMPHARHMDSEVYYERFGELFRLDSLVLDPKDCVDNRAELSKFLEHQQALLECQLKNKPAILQFLDECAEHDCQNRLEQQHLDQKHLKLEQRLEATLPEQAYRIVLQEEEERVEWKHLEQEHLEQKCIEQKCRRQEEQEQERPEFYRHLRSCQQREREQDKPEELGSEG</sequence>
<evidence type="ECO:0000313" key="3">
    <source>
        <dbReference type="Proteomes" id="UP000799118"/>
    </source>
</evidence>
<reference evidence="2" key="1">
    <citation type="journal article" date="2019" name="Environ. Microbiol.">
        <title>Fungal ecological strategies reflected in gene transcription - a case study of two litter decomposers.</title>
        <authorList>
            <person name="Barbi F."/>
            <person name="Kohler A."/>
            <person name="Barry K."/>
            <person name="Baskaran P."/>
            <person name="Daum C."/>
            <person name="Fauchery L."/>
            <person name="Ihrmark K."/>
            <person name="Kuo A."/>
            <person name="LaButti K."/>
            <person name="Lipzen A."/>
            <person name="Morin E."/>
            <person name="Grigoriev I.V."/>
            <person name="Henrissat B."/>
            <person name="Lindahl B."/>
            <person name="Martin F."/>
        </authorList>
    </citation>
    <scope>NUCLEOTIDE SEQUENCE</scope>
    <source>
        <strain evidence="2">JB14</strain>
    </source>
</reference>
<feature type="region of interest" description="Disordered" evidence="1">
    <location>
        <begin position="1"/>
        <end position="117"/>
    </location>
</feature>
<proteinExistence type="predicted"/>